<organism evidence="4 5">
    <name type="scientific">Nakamurella endophytica</name>
    <dbReference type="NCBI Taxonomy" id="1748367"/>
    <lineage>
        <taxon>Bacteria</taxon>
        <taxon>Bacillati</taxon>
        <taxon>Actinomycetota</taxon>
        <taxon>Actinomycetes</taxon>
        <taxon>Nakamurellales</taxon>
        <taxon>Nakamurellaceae</taxon>
        <taxon>Nakamurella</taxon>
    </lineage>
</organism>
<dbReference type="EMBL" id="BMNA01000024">
    <property type="protein sequence ID" value="GGM19332.1"/>
    <property type="molecule type" value="Genomic_DNA"/>
</dbReference>
<name>A0A917TFZ6_9ACTN</name>
<feature type="signal peptide" evidence="2">
    <location>
        <begin position="1"/>
        <end position="25"/>
    </location>
</feature>
<evidence type="ECO:0000256" key="2">
    <source>
        <dbReference type="SAM" id="SignalP"/>
    </source>
</evidence>
<keyword evidence="5" id="KW-1185">Reference proteome</keyword>
<dbReference type="PROSITE" id="PS51318">
    <property type="entry name" value="TAT"/>
    <property type="match status" value="1"/>
</dbReference>
<evidence type="ECO:0000259" key="3">
    <source>
        <dbReference type="Pfam" id="PF03713"/>
    </source>
</evidence>
<dbReference type="InterPro" id="IPR005183">
    <property type="entry name" value="DUF305_CopM-like"/>
</dbReference>
<keyword evidence="2" id="KW-0732">Signal</keyword>
<dbReference type="PANTHER" id="PTHR36933">
    <property type="entry name" value="SLL0788 PROTEIN"/>
    <property type="match status" value="1"/>
</dbReference>
<sequence length="253" mass="26179">MTVLYRSLVRRGFIALSATATLALAACGGNDTTTADGSSASTASAGVVVSMATSSPSSSSSTSDGAGDSTHNDADIMFVQMMIPHHQGAVAMAQLAPDRASSQQVKDLAATIEAAQAPEIEQMTAWLQAWGVSTSTADMPSSTAAPSEGGMDHGGMDHGGMTMGKDGDMGSSTAMSMPGEMTDGQMQALQAATGTEFDRMFLQMMIEHHTGAIAMVQTELEQGSNPDALQLAESIKYSQTQEIATMQQLLQTL</sequence>
<dbReference type="Pfam" id="PF03713">
    <property type="entry name" value="DUF305"/>
    <property type="match status" value="1"/>
</dbReference>
<feature type="region of interest" description="Disordered" evidence="1">
    <location>
        <begin position="52"/>
        <end position="71"/>
    </location>
</feature>
<dbReference type="AlphaFoldDB" id="A0A917TFZ6"/>
<feature type="domain" description="DUF305" evidence="3">
    <location>
        <begin position="75"/>
        <end position="250"/>
    </location>
</feature>
<protein>
    <recommendedName>
        <fullName evidence="3">DUF305 domain-containing protein</fullName>
    </recommendedName>
</protein>
<accession>A0A917TFZ6</accession>
<comment type="caution">
    <text evidence="4">The sequence shown here is derived from an EMBL/GenBank/DDBJ whole genome shotgun (WGS) entry which is preliminary data.</text>
</comment>
<reference evidence="4" key="1">
    <citation type="journal article" date="2014" name="Int. J. Syst. Evol. Microbiol.">
        <title>Complete genome sequence of Corynebacterium casei LMG S-19264T (=DSM 44701T), isolated from a smear-ripened cheese.</title>
        <authorList>
            <consortium name="US DOE Joint Genome Institute (JGI-PGF)"/>
            <person name="Walter F."/>
            <person name="Albersmeier A."/>
            <person name="Kalinowski J."/>
            <person name="Ruckert C."/>
        </authorList>
    </citation>
    <scope>NUCLEOTIDE SEQUENCE</scope>
    <source>
        <strain evidence="4">CGMCC 4.7308</strain>
    </source>
</reference>
<reference evidence="4" key="2">
    <citation type="submission" date="2020-09" db="EMBL/GenBank/DDBJ databases">
        <authorList>
            <person name="Sun Q."/>
            <person name="Zhou Y."/>
        </authorList>
    </citation>
    <scope>NUCLEOTIDE SEQUENCE</scope>
    <source>
        <strain evidence="4">CGMCC 4.7308</strain>
    </source>
</reference>
<proteinExistence type="predicted"/>
<feature type="compositionally biased region" description="Low complexity" evidence="1">
    <location>
        <begin position="52"/>
        <end position="69"/>
    </location>
</feature>
<evidence type="ECO:0000256" key="1">
    <source>
        <dbReference type="SAM" id="MobiDB-lite"/>
    </source>
</evidence>
<evidence type="ECO:0000313" key="4">
    <source>
        <dbReference type="EMBL" id="GGM19332.1"/>
    </source>
</evidence>
<dbReference type="RefSeq" id="WP_188945028.1">
    <property type="nucleotide sequence ID" value="NZ_BMNA01000024.1"/>
</dbReference>
<dbReference type="InterPro" id="IPR006311">
    <property type="entry name" value="TAT_signal"/>
</dbReference>
<dbReference type="Gene3D" id="1.20.1260.10">
    <property type="match status" value="1"/>
</dbReference>
<feature type="chain" id="PRO_5037893057" description="DUF305 domain-containing protein" evidence="2">
    <location>
        <begin position="26"/>
        <end position="253"/>
    </location>
</feature>
<dbReference type="InterPro" id="IPR012347">
    <property type="entry name" value="Ferritin-like"/>
</dbReference>
<dbReference type="PANTHER" id="PTHR36933:SF1">
    <property type="entry name" value="SLL0788 PROTEIN"/>
    <property type="match status" value="1"/>
</dbReference>
<dbReference type="Proteomes" id="UP000655208">
    <property type="component" value="Unassembled WGS sequence"/>
</dbReference>
<evidence type="ECO:0000313" key="5">
    <source>
        <dbReference type="Proteomes" id="UP000655208"/>
    </source>
</evidence>
<gene>
    <name evidence="4" type="ORF">GCM10011594_44230</name>
</gene>
<dbReference type="PROSITE" id="PS51257">
    <property type="entry name" value="PROKAR_LIPOPROTEIN"/>
    <property type="match status" value="1"/>
</dbReference>